<evidence type="ECO:0000259" key="3">
    <source>
        <dbReference type="PROSITE" id="PS51123"/>
    </source>
</evidence>
<evidence type="ECO:0000313" key="5">
    <source>
        <dbReference type="Proteomes" id="UP000580654"/>
    </source>
</evidence>
<proteinExistence type="predicted"/>
<dbReference type="InterPro" id="IPR006665">
    <property type="entry name" value="OmpA-like"/>
</dbReference>
<dbReference type="EMBL" id="JACIJD010000010">
    <property type="protein sequence ID" value="MBB5694487.1"/>
    <property type="molecule type" value="Genomic_DNA"/>
</dbReference>
<accession>A0A840YDP2</accession>
<feature type="signal peptide" evidence="2">
    <location>
        <begin position="1"/>
        <end position="27"/>
    </location>
</feature>
<dbReference type="Proteomes" id="UP000580654">
    <property type="component" value="Unassembled WGS sequence"/>
</dbReference>
<protein>
    <recommendedName>
        <fullName evidence="3">OmpA-like domain-containing protein</fullName>
    </recommendedName>
</protein>
<evidence type="ECO:0000256" key="1">
    <source>
        <dbReference type="PROSITE-ProRule" id="PRU00473"/>
    </source>
</evidence>
<evidence type="ECO:0000256" key="2">
    <source>
        <dbReference type="SAM" id="SignalP"/>
    </source>
</evidence>
<dbReference type="SUPFAM" id="SSF103088">
    <property type="entry name" value="OmpA-like"/>
    <property type="match status" value="1"/>
</dbReference>
<keyword evidence="2" id="KW-0732">Signal</keyword>
<keyword evidence="1" id="KW-0472">Membrane</keyword>
<gene>
    <name evidence="4" type="ORF">FHS87_002533</name>
</gene>
<name>A0A840YDP2_9PROT</name>
<dbReference type="AlphaFoldDB" id="A0A840YDP2"/>
<organism evidence="4 5">
    <name type="scientific">Muricoccus pecuniae</name>
    <dbReference type="NCBI Taxonomy" id="693023"/>
    <lineage>
        <taxon>Bacteria</taxon>
        <taxon>Pseudomonadati</taxon>
        <taxon>Pseudomonadota</taxon>
        <taxon>Alphaproteobacteria</taxon>
        <taxon>Acetobacterales</taxon>
        <taxon>Roseomonadaceae</taxon>
        <taxon>Muricoccus</taxon>
    </lineage>
</organism>
<feature type="chain" id="PRO_5033042275" description="OmpA-like domain-containing protein" evidence="2">
    <location>
        <begin position="28"/>
        <end position="429"/>
    </location>
</feature>
<reference evidence="4 5" key="1">
    <citation type="submission" date="2020-08" db="EMBL/GenBank/DDBJ databases">
        <title>Genomic Encyclopedia of Type Strains, Phase IV (KMG-IV): sequencing the most valuable type-strain genomes for metagenomic binning, comparative biology and taxonomic classification.</title>
        <authorList>
            <person name="Goeker M."/>
        </authorList>
    </citation>
    <scope>NUCLEOTIDE SEQUENCE [LARGE SCALE GENOMIC DNA]</scope>
    <source>
        <strain evidence="4 5">DSM 25622</strain>
    </source>
</reference>
<comment type="caution">
    <text evidence="4">The sequence shown here is derived from an EMBL/GenBank/DDBJ whole genome shotgun (WGS) entry which is preliminary data.</text>
</comment>
<feature type="domain" description="OmpA-like" evidence="3">
    <location>
        <begin position="305"/>
        <end position="422"/>
    </location>
</feature>
<keyword evidence="5" id="KW-1185">Reference proteome</keyword>
<evidence type="ECO:0000313" key="4">
    <source>
        <dbReference type="EMBL" id="MBB5694487.1"/>
    </source>
</evidence>
<dbReference type="Gene3D" id="3.30.1330.60">
    <property type="entry name" value="OmpA-like domain"/>
    <property type="match status" value="1"/>
</dbReference>
<dbReference type="Pfam" id="PF00691">
    <property type="entry name" value="OmpA"/>
    <property type="match status" value="1"/>
</dbReference>
<sequence>MPINAFSAMAAAKGAAAAAIGFLLVLAGCSGPQGPQDAASLPMRVAGAPEPPRTAQSLDEAVLSMTVALFDRARIAPPEGPGGYSLVVDPLIDRATGEQSATTRRMEQRIGAVVRERYPEFRLRPFNTAALEERPLILLGSITGVDGAGIIPPAREPRPQTYRIWAVLGDLRTGKVVAHETAWVRGPEIDTTPAPFYADSPAWTSDGVTAAYLRTCAGNPGDPIDPAYLAALEAQALISDGTRAYEEGNYPMALASYDAASRRPGGDQLRVRNGLYLSNRALGRRREAEEAFGAVVDHGLDRGKLAVKFLFQPGTTRFAPSRDISGDYPMWIRQIARRAAPRDVCLAITGHASPTGASSVNQRLSAGRAEAVRSGLVAERAVLRPRTEAAGLGASRPLIGTGKDDVTDALDRRVEFEPSACPMRVADRL</sequence>
<dbReference type="RefSeq" id="WP_184518659.1">
    <property type="nucleotide sequence ID" value="NZ_JACIJD010000010.1"/>
</dbReference>
<dbReference type="PROSITE" id="PS51123">
    <property type="entry name" value="OMPA_2"/>
    <property type="match status" value="1"/>
</dbReference>
<dbReference type="InterPro" id="IPR036737">
    <property type="entry name" value="OmpA-like_sf"/>
</dbReference>
<dbReference type="GO" id="GO:0016020">
    <property type="term" value="C:membrane"/>
    <property type="evidence" value="ECO:0007669"/>
    <property type="project" value="UniProtKB-UniRule"/>
</dbReference>